<dbReference type="InterPro" id="IPR003593">
    <property type="entry name" value="AAA+_ATPase"/>
</dbReference>
<comment type="similarity">
    <text evidence="1">Belongs to the GSP E family.</text>
</comment>
<dbReference type="GO" id="GO:0016887">
    <property type="term" value="F:ATP hydrolysis activity"/>
    <property type="evidence" value="ECO:0007669"/>
    <property type="project" value="InterPro"/>
</dbReference>
<organism evidence="3 4">
    <name type="scientific">Euzebya pacifica</name>
    <dbReference type="NCBI Taxonomy" id="1608957"/>
    <lineage>
        <taxon>Bacteria</taxon>
        <taxon>Bacillati</taxon>
        <taxon>Actinomycetota</taxon>
        <taxon>Nitriliruptoria</taxon>
        <taxon>Euzebyales</taxon>
    </lineage>
</organism>
<dbReference type="SMART" id="SM00382">
    <property type="entry name" value="AAA"/>
    <property type="match status" value="1"/>
</dbReference>
<reference evidence="3 4" key="1">
    <citation type="submission" date="2018-09" db="EMBL/GenBank/DDBJ databases">
        <title>Complete genome sequence of Euzebya sp. DY32-46 isolated from seawater of Pacific Ocean.</title>
        <authorList>
            <person name="Xu L."/>
            <person name="Wu Y.-H."/>
            <person name="Xu X.-W."/>
        </authorList>
    </citation>
    <scope>NUCLEOTIDE SEQUENCE [LARGE SCALE GENOMIC DNA]</scope>
    <source>
        <strain evidence="3 4">DY32-46</strain>
    </source>
</reference>
<protein>
    <submittedName>
        <fullName evidence="3">Twitching motility protein PilT</fullName>
    </submittedName>
</protein>
<dbReference type="Gene3D" id="3.30.450.90">
    <property type="match status" value="1"/>
</dbReference>
<gene>
    <name evidence="3" type="ORF">DVS28_a5094</name>
</gene>
<evidence type="ECO:0000256" key="1">
    <source>
        <dbReference type="ARBA" id="ARBA00006611"/>
    </source>
</evidence>
<dbReference type="InterPro" id="IPR027417">
    <property type="entry name" value="P-loop_NTPase"/>
</dbReference>
<evidence type="ECO:0000313" key="3">
    <source>
        <dbReference type="EMBL" id="AXV09750.1"/>
    </source>
</evidence>
<dbReference type="Gene3D" id="3.40.50.300">
    <property type="entry name" value="P-loop containing nucleotide triphosphate hydrolases"/>
    <property type="match status" value="1"/>
</dbReference>
<dbReference type="AlphaFoldDB" id="A0A346Y5K3"/>
<dbReference type="GO" id="GO:0005524">
    <property type="term" value="F:ATP binding"/>
    <property type="evidence" value="ECO:0007669"/>
    <property type="project" value="InterPro"/>
</dbReference>
<evidence type="ECO:0000259" key="2">
    <source>
        <dbReference type="SMART" id="SM00382"/>
    </source>
</evidence>
<dbReference type="Proteomes" id="UP000264006">
    <property type="component" value="Chromosome"/>
</dbReference>
<dbReference type="Pfam" id="PF00437">
    <property type="entry name" value="T2SSE"/>
    <property type="match status" value="1"/>
</dbReference>
<sequence length="357" mass="39244">MHIRDYLQLLVDKDGSDLHLKAGGPAYVRIDGELSEIHDLPWLYSEDTERFAREVLDGRALDHFESGAEADCAYAVHGLGRFRVAVFRQRGSTGLVLRRVLPGNQSFDELGLPPVCRAMAEEHRGLVLVTGPTGSGKTTTTAAMIGHINATRRSHIVTIEDPIEILHQDNLSIVDQREIGVDTDDFTSALRSVARQDPDVIFIGEMRDVETVTAALQAAETGHFVISTLHTTNATETINRILDLFPPHQQHQARLSLANALKGIMCQRLLPRVGGGRVAAIEALVMTSRVYDFIADPDKTSEIEEAISEGAYYGMQTFDQHLLNLYATKQVTLRDAMTAATNPHDFKIAVRAAGLEG</sequence>
<keyword evidence="4" id="KW-1185">Reference proteome</keyword>
<name>A0A346Y5K3_9ACTN</name>
<dbReference type="CDD" id="cd01131">
    <property type="entry name" value="PilT"/>
    <property type="match status" value="1"/>
</dbReference>
<dbReference type="KEGG" id="euz:DVS28_a5094"/>
<dbReference type="PANTHER" id="PTHR30486:SF12">
    <property type="entry name" value="TYPE IV PILUS ATPASE PILU"/>
    <property type="match status" value="1"/>
</dbReference>
<dbReference type="InterPro" id="IPR050921">
    <property type="entry name" value="T4SS_GSP_E_ATPase"/>
</dbReference>
<dbReference type="InterPro" id="IPR006321">
    <property type="entry name" value="PilT/PilU"/>
</dbReference>
<dbReference type="InterPro" id="IPR001482">
    <property type="entry name" value="T2SS/T4SS_dom"/>
</dbReference>
<dbReference type="RefSeq" id="WP_108667564.1">
    <property type="nucleotide sequence ID" value="NZ_CAXIBR010000111.1"/>
</dbReference>
<evidence type="ECO:0000313" key="4">
    <source>
        <dbReference type="Proteomes" id="UP000264006"/>
    </source>
</evidence>
<dbReference type="NCBIfam" id="TIGR01420">
    <property type="entry name" value="pilT_fam"/>
    <property type="match status" value="1"/>
</dbReference>
<dbReference type="EMBL" id="CP031165">
    <property type="protein sequence ID" value="AXV09750.1"/>
    <property type="molecule type" value="Genomic_DNA"/>
</dbReference>
<dbReference type="SUPFAM" id="SSF52540">
    <property type="entry name" value="P-loop containing nucleoside triphosphate hydrolases"/>
    <property type="match status" value="1"/>
</dbReference>
<dbReference type="PANTHER" id="PTHR30486">
    <property type="entry name" value="TWITCHING MOTILITY PROTEIN PILT"/>
    <property type="match status" value="1"/>
</dbReference>
<accession>A0A346Y5K3</accession>
<feature type="domain" description="AAA+ ATPase" evidence="2">
    <location>
        <begin position="123"/>
        <end position="248"/>
    </location>
</feature>
<dbReference type="OrthoDB" id="9805147at2"/>
<proteinExistence type="inferred from homology"/>